<name>D3BL41_HETP5</name>
<comment type="caution">
    <text evidence="17">The sequence shown here is derived from an EMBL/GenBank/DDBJ whole genome shotgun (WGS) entry which is preliminary data.</text>
</comment>
<dbReference type="PROSITE" id="PS00107">
    <property type="entry name" value="PROTEIN_KINASE_ATP"/>
    <property type="match status" value="1"/>
</dbReference>
<evidence type="ECO:0000256" key="5">
    <source>
        <dbReference type="ARBA" id="ARBA00022679"/>
    </source>
</evidence>
<dbReference type="InterPro" id="IPR020635">
    <property type="entry name" value="Tyr_kinase_cat_dom"/>
</dbReference>
<comment type="similarity">
    <text evidence="1">Belongs to the protein kinase superfamily. TKL Ser/Thr protein kinase family. ROCO subfamily.</text>
</comment>
<dbReference type="STRING" id="670386.D3BL41"/>
<dbReference type="Gene3D" id="2.130.10.10">
    <property type="entry name" value="YVTN repeat-like/Quinoprotein amine dehydrogenase"/>
    <property type="match status" value="1"/>
</dbReference>
<keyword evidence="9 13" id="KW-0067">ATP-binding</keyword>
<evidence type="ECO:0000256" key="9">
    <source>
        <dbReference type="ARBA" id="ARBA00022840"/>
    </source>
</evidence>
<dbReference type="SUPFAM" id="SSF52540">
    <property type="entry name" value="P-loop containing nucleoside triphosphate hydrolases"/>
    <property type="match status" value="1"/>
</dbReference>
<evidence type="ECO:0000256" key="2">
    <source>
        <dbReference type="ARBA" id="ARBA00012513"/>
    </source>
</evidence>
<dbReference type="PROSITE" id="PS50011">
    <property type="entry name" value="PROTEIN_KINASE_DOM"/>
    <property type="match status" value="1"/>
</dbReference>
<dbReference type="InterPro" id="IPR036388">
    <property type="entry name" value="WH-like_DNA-bd_sf"/>
</dbReference>
<dbReference type="PANTHER" id="PTHR44329">
    <property type="entry name" value="SERINE/THREONINE-PROTEIN KINASE TNNI3K-RELATED"/>
    <property type="match status" value="1"/>
</dbReference>
<dbReference type="PROSITE" id="PS51450">
    <property type="entry name" value="LRR"/>
    <property type="match status" value="2"/>
</dbReference>
<gene>
    <name evidence="17" type="primary">qkgA-2</name>
    <name evidence="17" type="ORF">PPL_09273</name>
</gene>
<dbReference type="InterPro" id="IPR057263">
    <property type="entry name" value="COR-B"/>
</dbReference>
<organism evidence="17 18">
    <name type="scientific">Heterostelium pallidum (strain ATCC 26659 / Pp 5 / PN500)</name>
    <name type="common">Cellular slime mold</name>
    <name type="synonym">Polysphondylium pallidum</name>
    <dbReference type="NCBI Taxonomy" id="670386"/>
    <lineage>
        <taxon>Eukaryota</taxon>
        <taxon>Amoebozoa</taxon>
        <taxon>Evosea</taxon>
        <taxon>Eumycetozoa</taxon>
        <taxon>Dictyostelia</taxon>
        <taxon>Acytosteliales</taxon>
        <taxon>Acytosteliaceae</taxon>
        <taxon>Heterostelium</taxon>
    </lineage>
</organism>
<comment type="catalytic activity">
    <reaction evidence="12">
        <text>L-seryl-[protein] + ATP = O-phospho-L-seryl-[protein] + ADP + H(+)</text>
        <dbReference type="Rhea" id="RHEA:17989"/>
        <dbReference type="Rhea" id="RHEA-COMP:9863"/>
        <dbReference type="Rhea" id="RHEA-COMP:11604"/>
        <dbReference type="ChEBI" id="CHEBI:15378"/>
        <dbReference type="ChEBI" id="CHEBI:29999"/>
        <dbReference type="ChEBI" id="CHEBI:30616"/>
        <dbReference type="ChEBI" id="CHEBI:83421"/>
        <dbReference type="ChEBI" id="CHEBI:456216"/>
        <dbReference type="EC" id="2.7.11.1"/>
    </reaction>
</comment>
<dbReference type="PROSITE" id="PS51424">
    <property type="entry name" value="ROC"/>
    <property type="match status" value="1"/>
</dbReference>
<dbReference type="Pfam" id="PF25497">
    <property type="entry name" value="COR-B"/>
    <property type="match status" value="1"/>
</dbReference>
<keyword evidence="4" id="KW-0433">Leucine-rich repeat</keyword>
<feature type="region of interest" description="Disordered" evidence="14">
    <location>
        <begin position="79"/>
        <end position="109"/>
    </location>
</feature>
<dbReference type="GO" id="GO:0004674">
    <property type="term" value="F:protein serine/threonine kinase activity"/>
    <property type="evidence" value="ECO:0007669"/>
    <property type="project" value="UniProtKB-KW"/>
</dbReference>
<evidence type="ECO:0000256" key="1">
    <source>
        <dbReference type="ARBA" id="ARBA00008171"/>
    </source>
</evidence>
<dbReference type="SMART" id="SM00177">
    <property type="entry name" value="ARF"/>
    <property type="match status" value="1"/>
</dbReference>
<dbReference type="InterPro" id="IPR051681">
    <property type="entry name" value="Ser/Thr_Kinases-Pseudokinases"/>
</dbReference>
<evidence type="ECO:0000256" key="8">
    <source>
        <dbReference type="ARBA" id="ARBA00022777"/>
    </source>
</evidence>
<evidence type="ECO:0000259" key="16">
    <source>
        <dbReference type="PROSITE" id="PS51424"/>
    </source>
</evidence>
<dbReference type="SMART" id="SM00219">
    <property type="entry name" value="TyrKc"/>
    <property type="match status" value="1"/>
</dbReference>
<dbReference type="PANTHER" id="PTHR44329:SF298">
    <property type="entry name" value="MIXED LINEAGE KINASE DOMAIN-LIKE PROTEIN"/>
    <property type="match status" value="1"/>
</dbReference>
<evidence type="ECO:0000256" key="6">
    <source>
        <dbReference type="ARBA" id="ARBA00022737"/>
    </source>
</evidence>
<evidence type="ECO:0000256" key="10">
    <source>
        <dbReference type="ARBA" id="ARBA00023134"/>
    </source>
</evidence>
<reference evidence="17 18" key="1">
    <citation type="journal article" date="2011" name="Genome Res.">
        <title>Phylogeny-wide analysis of social amoeba genomes highlights ancient origins for complex intercellular communication.</title>
        <authorList>
            <person name="Heidel A.J."/>
            <person name="Lawal H.M."/>
            <person name="Felder M."/>
            <person name="Schilde C."/>
            <person name="Helps N.R."/>
            <person name="Tunggal B."/>
            <person name="Rivero F."/>
            <person name="John U."/>
            <person name="Schleicher M."/>
            <person name="Eichinger L."/>
            <person name="Platzer M."/>
            <person name="Noegel A.A."/>
            <person name="Schaap P."/>
            <person name="Gloeckner G."/>
        </authorList>
    </citation>
    <scope>NUCLEOTIDE SEQUENCE [LARGE SCALE GENOMIC DNA]</scope>
    <source>
        <strain evidence="18">ATCC 26659 / Pp 5 / PN500</strain>
    </source>
</reference>
<evidence type="ECO:0000256" key="14">
    <source>
        <dbReference type="SAM" id="MobiDB-lite"/>
    </source>
</evidence>
<evidence type="ECO:0000256" key="13">
    <source>
        <dbReference type="PROSITE-ProRule" id="PRU10141"/>
    </source>
</evidence>
<dbReference type="Gene3D" id="3.30.70.1390">
    <property type="entry name" value="ROC domain from the Parkinson's disease-associated leucine-rich repeat kinase 2"/>
    <property type="match status" value="1"/>
</dbReference>
<dbReference type="Proteomes" id="UP000001396">
    <property type="component" value="Unassembled WGS sequence"/>
</dbReference>
<keyword evidence="3" id="KW-0723">Serine/threonine-protein kinase</keyword>
<dbReference type="InterPro" id="IPR003591">
    <property type="entry name" value="Leu-rich_rpt_typical-subtyp"/>
</dbReference>
<keyword evidence="8" id="KW-0418">Kinase</keyword>
<dbReference type="GO" id="GO:0005737">
    <property type="term" value="C:cytoplasm"/>
    <property type="evidence" value="ECO:0007669"/>
    <property type="project" value="UniProtKB-ARBA"/>
</dbReference>
<accession>D3BL41</accession>
<dbReference type="SUPFAM" id="SSF50978">
    <property type="entry name" value="WD40 repeat-like"/>
    <property type="match status" value="1"/>
</dbReference>
<dbReference type="GeneID" id="31364748"/>
<dbReference type="GO" id="GO:0005525">
    <property type="term" value="F:GTP binding"/>
    <property type="evidence" value="ECO:0007669"/>
    <property type="project" value="UniProtKB-KW"/>
</dbReference>
<dbReference type="Pfam" id="PF08477">
    <property type="entry name" value="Roc"/>
    <property type="match status" value="1"/>
</dbReference>
<keyword evidence="18" id="KW-1185">Reference proteome</keyword>
<dbReference type="GO" id="GO:0005524">
    <property type="term" value="F:ATP binding"/>
    <property type="evidence" value="ECO:0007669"/>
    <property type="project" value="UniProtKB-UniRule"/>
</dbReference>
<evidence type="ECO:0000256" key="3">
    <source>
        <dbReference type="ARBA" id="ARBA00022527"/>
    </source>
</evidence>
<dbReference type="InterPro" id="IPR036322">
    <property type="entry name" value="WD40_repeat_dom_sf"/>
</dbReference>
<dbReference type="InParanoid" id="D3BL41"/>
<keyword evidence="10" id="KW-0342">GTP-binding</keyword>
<dbReference type="FunCoup" id="D3BL41">
    <property type="interactions" value="68"/>
</dbReference>
<dbReference type="EC" id="2.7.11.1" evidence="2"/>
<proteinExistence type="inferred from homology"/>
<dbReference type="Gene3D" id="3.30.310.200">
    <property type="match status" value="1"/>
</dbReference>
<dbReference type="FunFam" id="3.30.70.1390:FF:000005">
    <property type="entry name" value="Probable serine/threonine-protein kinase roco4"/>
    <property type="match status" value="1"/>
</dbReference>
<dbReference type="InterPro" id="IPR001611">
    <property type="entry name" value="Leu-rich_rpt"/>
</dbReference>
<dbReference type="SUPFAM" id="SSF56112">
    <property type="entry name" value="Protein kinase-like (PK-like)"/>
    <property type="match status" value="1"/>
</dbReference>
<feature type="region of interest" description="Disordered" evidence="14">
    <location>
        <begin position="1239"/>
        <end position="1275"/>
    </location>
</feature>
<dbReference type="Gene3D" id="3.30.200.20">
    <property type="entry name" value="Phosphorylase Kinase, domain 1"/>
    <property type="match status" value="1"/>
</dbReference>
<dbReference type="EMBL" id="ADBJ01000039">
    <property type="protein sequence ID" value="EFA77775.1"/>
    <property type="molecule type" value="Genomic_DNA"/>
</dbReference>
<evidence type="ECO:0000256" key="12">
    <source>
        <dbReference type="ARBA" id="ARBA00048679"/>
    </source>
</evidence>
<dbReference type="InterPro" id="IPR000719">
    <property type="entry name" value="Prot_kinase_dom"/>
</dbReference>
<feature type="domain" description="Roc" evidence="16">
    <location>
        <begin position="392"/>
        <end position="572"/>
    </location>
</feature>
<dbReference type="Pfam" id="PF07714">
    <property type="entry name" value="PK_Tyr_Ser-Thr"/>
    <property type="match status" value="1"/>
</dbReference>
<dbReference type="SMART" id="SM00369">
    <property type="entry name" value="LRR_TYP"/>
    <property type="match status" value="3"/>
</dbReference>
<dbReference type="InterPro" id="IPR027417">
    <property type="entry name" value="P-loop_NTPase"/>
</dbReference>
<evidence type="ECO:0000313" key="18">
    <source>
        <dbReference type="Proteomes" id="UP000001396"/>
    </source>
</evidence>
<dbReference type="Gene3D" id="3.80.10.10">
    <property type="entry name" value="Ribonuclease Inhibitor"/>
    <property type="match status" value="1"/>
</dbReference>
<evidence type="ECO:0000259" key="15">
    <source>
        <dbReference type="PROSITE" id="PS50011"/>
    </source>
</evidence>
<sequence>MDILNGSGSGAAGGAPGISGSGGANGGGVNGGGGHSGMLEIITVDVIGAEKEMLINNLNSISRVIKIIQSQYKILFNDPDSGDSKMMAGTTDSDDDLGDDLEAEDDNLDPPAPEAICNIYCFDTKHRQSLDDLRKVVANLTNNNPLTSSQIQSDNSNQIPSIIVGLNVGPGVSYVKDLRLVQAKWPFIEWKSSDSALEVFEHVVEAVSRLKKQIALNDSLKKGDVDALDLVILSKVSHEQLAEAHKAGHAIVFDSLLAHNSNALVVTATMALLGAVVETNEQKKQKRLSLTKSGLTRFPMSVTQMCKHLVELDLSDNRITELPSDIQELKNLRILILRDNRLETIPLEVCHLKDLKILELQNNPLSDFPPSVIASGTKNLLSFCKNILEGQHNETWKKVKLMFVGQEGVGKTSLLQALTGSKKKKGELQVTGDTISTEGVKIQTVKGKKIDFSAWDFGGQQVFYPTHQFFLTSRALYLVVFKLTDSNWAERVEYWIRQIKSICEGGIKPALFFVGTHIDVCTPEQLSEVEMIIKKSFLVHTRVKEPVCFVSCSTGKGVKDLKKKLTTEAEKAGLIKKDIPGTYILLEHRLTKRGANPGKMLAPTTSSASLTMSGSGVSVKDRYIEWEDYSNEARLAHMKVPEELEAATAFLHNLGIVLHYNTPSLKNLVVLDPQWLADVMSSLITFSHNWIKRGILVHNDLFQVWGGRYDASLWPTLLKILEKFEVAYELPGKSDAEGKSLLPSLLPEDPDGEIARILEQEWTPTAKLVESKQPVHFFGCDYNFEFMPLGFFSRLLLRVLHISGIDIKTYWRNGVLLDIIGSSQKQQALIAFKKRTNFGSKDAYKLTIEVRTFNNGKKEDDSNAAQFLQQLVFTVDSLLNNFYLNLPNIQRLIPCNHCICLNPTQEPFYFEFSSCITALQEGKPFLYCRNDPNIPVRVDYVAPDLVANKVPTLKDTDVEYEKQIGKGAFGLVHKGKLKSGQVVAIKSLLNQEGQETEEMIEKFQEFQREVFIMSGMNHPNLVRLHGLMFNPPRMVMEFVPLGDLYKRLRCGETMSWGFKTRLMLDIAKGLEYMQSLSPPIVHRDLRSPNIFISSLHEDAAVCAKIADFGLSQQSVPSVSGLLKSIHWMAPETIGAEQENYTEKADTYSFAMILYEILSGKVPFEEYTLKERQFITAIREQNLRPTLPEDTPAKLRNVIEQCWSGDPKRRPNFAYVVREIEELRGGITTTTTSVSVSTGVASQSATSTTTTTTSTESGSIMNEAPASPSMSSSTHKMVESPLTNTSLTDMPSYRSLNSNNNNNFSMPIANHPINFISMASVHRKFEVLAATEAGEYVWTKTNDHHMCFWTSKKGSLYRESKCKHQNITVCMTKVGSCIWEATRSNTIHIWDIGSMDIIRELNYPHASTIVSMCYAAGESTLLYCGDSAGKITVWDPKTFELKDTVQIEGGGSITGLSLSQSTLYITNQQQIYLFSIRSGKILYISQTLEYSNKRKLWCCERNNDYFEQI</sequence>
<evidence type="ECO:0000256" key="11">
    <source>
        <dbReference type="ARBA" id="ARBA00047899"/>
    </source>
</evidence>
<dbReference type="GO" id="GO:0004713">
    <property type="term" value="F:protein tyrosine kinase activity"/>
    <property type="evidence" value="ECO:0007669"/>
    <property type="project" value="InterPro"/>
</dbReference>
<dbReference type="InterPro" id="IPR001245">
    <property type="entry name" value="Ser-Thr/Tyr_kinase_cat_dom"/>
</dbReference>
<evidence type="ECO:0000256" key="4">
    <source>
        <dbReference type="ARBA" id="ARBA00022614"/>
    </source>
</evidence>
<protein>
    <recommendedName>
        <fullName evidence="2">non-specific serine/threonine protein kinase</fullName>
        <ecNumber evidence="2">2.7.11.1</ecNumber>
    </recommendedName>
</protein>
<dbReference type="Pfam" id="PF13855">
    <property type="entry name" value="LRR_8"/>
    <property type="match status" value="1"/>
</dbReference>
<dbReference type="Gene3D" id="3.40.50.300">
    <property type="entry name" value="P-loop containing nucleotide triphosphate hydrolases"/>
    <property type="match status" value="1"/>
</dbReference>
<feature type="domain" description="Protein kinase" evidence="15">
    <location>
        <begin position="958"/>
        <end position="1222"/>
    </location>
</feature>
<keyword evidence="6" id="KW-0677">Repeat</keyword>
<dbReference type="RefSeq" id="XP_020429903.1">
    <property type="nucleotide sequence ID" value="XM_020580070.1"/>
</dbReference>
<keyword evidence="7 13" id="KW-0547">Nucleotide-binding</keyword>
<dbReference type="PRINTS" id="PR00449">
    <property type="entry name" value="RASTRNSFRMNG"/>
</dbReference>
<feature type="compositionally biased region" description="Acidic residues" evidence="14">
    <location>
        <begin position="92"/>
        <end position="108"/>
    </location>
</feature>
<feature type="compositionally biased region" description="Low complexity" evidence="14">
    <location>
        <begin position="1239"/>
        <end position="1258"/>
    </location>
</feature>
<dbReference type="OMA" id="KFQEFQR"/>
<dbReference type="InterPro" id="IPR032675">
    <property type="entry name" value="LRR_dom_sf"/>
</dbReference>
<dbReference type="InterPro" id="IPR032171">
    <property type="entry name" value="COR-A"/>
</dbReference>
<dbReference type="CDD" id="cd13999">
    <property type="entry name" value="STKc_MAP3K-like"/>
    <property type="match status" value="1"/>
</dbReference>
<evidence type="ECO:0000313" key="17">
    <source>
        <dbReference type="EMBL" id="EFA77775.1"/>
    </source>
</evidence>
<dbReference type="Pfam" id="PF16095">
    <property type="entry name" value="COR-A"/>
    <property type="match status" value="1"/>
</dbReference>
<evidence type="ECO:0000256" key="7">
    <source>
        <dbReference type="ARBA" id="ARBA00022741"/>
    </source>
</evidence>
<keyword evidence="5" id="KW-0808">Transferase</keyword>
<dbReference type="Gene3D" id="1.10.510.10">
    <property type="entry name" value="Transferase(Phosphotransferase) domain 1"/>
    <property type="match status" value="1"/>
</dbReference>
<dbReference type="Gene3D" id="1.10.10.10">
    <property type="entry name" value="Winged helix-like DNA-binding domain superfamily/Winged helix DNA-binding domain"/>
    <property type="match status" value="1"/>
</dbReference>
<comment type="catalytic activity">
    <reaction evidence="11">
        <text>L-threonyl-[protein] + ATP = O-phospho-L-threonyl-[protein] + ADP + H(+)</text>
        <dbReference type="Rhea" id="RHEA:46608"/>
        <dbReference type="Rhea" id="RHEA-COMP:11060"/>
        <dbReference type="Rhea" id="RHEA-COMP:11605"/>
        <dbReference type="ChEBI" id="CHEBI:15378"/>
        <dbReference type="ChEBI" id="CHEBI:30013"/>
        <dbReference type="ChEBI" id="CHEBI:30616"/>
        <dbReference type="ChEBI" id="CHEBI:61977"/>
        <dbReference type="ChEBI" id="CHEBI:456216"/>
        <dbReference type="EC" id="2.7.11.1"/>
    </reaction>
</comment>
<feature type="binding site" evidence="13">
    <location>
        <position position="986"/>
    </location>
    <ligand>
        <name>ATP</name>
        <dbReference type="ChEBI" id="CHEBI:30616"/>
    </ligand>
</feature>
<dbReference type="InterPro" id="IPR011009">
    <property type="entry name" value="Kinase-like_dom_sf"/>
</dbReference>
<dbReference type="InterPro" id="IPR015943">
    <property type="entry name" value="WD40/YVTN_repeat-like_dom_sf"/>
</dbReference>
<dbReference type="InterPro" id="IPR017441">
    <property type="entry name" value="Protein_kinase_ATP_BS"/>
</dbReference>
<dbReference type="SUPFAM" id="SSF52058">
    <property type="entry name" value="L domain-like"/>
    <property type="match status" value="1"/>
</dbReference>
<dbReference type="InterPro" id="IPR020859">
    <property type="entry name" value="ROC"/>
</dbReference>